<dbReference type="CDD" id="cd18008">
    <property type="entry name" value="DEXDc_SHPRH-like"/>
    <property type="match status" value="1"/>
</dbReference>
<evidence type="ECO:0000259" key="4">
    <source>
        <dbReference type="PROSITE" id="PS51192"/>
    </source>
</evidence>
<keyword evidence="1" id="KW-0547">Nucleotide-binding</keyword>
<sequence length="493" mass="55852">MTSQTKFEEWLDLTGLKHEKHQKDAVKWCLQREQAARNKGGIIADEMGLGKTIEILGTVYSNPLPNTLIVLPYSLLGQWESIITTLFHTKPLVYHGGQRKRLTSDQIIQFPIVLTTYGLVSKKLLSRDVINPLYTIQWDRVIYDEAHHLRNKNTKVFTGGKKLQSAITWLLTGTPIQNSVGDLYNLYNLLGFTSSAFIKTNIEQLINEYMLRRTIKVAGITLPPCHATTVEVSWKFPKEKTLAEDIHVPLTFSNVGILQKMLGGEDDIEEAEANEIGANNGGGSETFKHLAKARKVCVLPLLVRKTMHESSKIDSVVSTVLARKNNGKPKIIFCYYHAEIDEIATLLQGKGMRVLKFDGRTGKKERGEILVDTCDALIGQIDAMNEGLNLQAYKEVYIVSPHWNPAIEDQAVARCHRIGQTEEVQVFRFIMTGFEGYEQLIDAPPALTLDQYICRVQEFKRDVVKKMLIEPEKKESEKKPVKKTKKRVLVYEN</sequence>
<dbReference type="EMBL" id="MN740193">
    <property type="protein sequence ID" value="QHT92650.1"/>
    <property type="molecule type" value="Genomic_DNA"/>
</dbReference>
<dbReference type="InterPro" id="IPR027417">
    <property type="entry name" value="P-loop_NTPase"/>
</dbReference>
<reference evidence="6" key="1">
    <citation type="journal article" date="2020" name="Nature">
        <title>Giant virus diversity and host interactions through global metagenomics.</title>
        <authorList>
            <person name="Schulz F."/>
            <person name="Roux S."/>
            <person name="Paez-Espino D."/>
            <person name="Jungbluth S."/>
            <person name="Walsh D.A."/>
            <person name="Denef V.J."/>
            <person name="McMahon K.D."/>
            <person name="Konstantinidis K.T."/>
            <person name="Eloe-Fadrosh E.A."/>
            <person name="Kyrpides N.C."/>
            <person name="Woyke T."/>
        </authorList>
    </citation>
    <scope>NUCLEOTIDE SEQUENCE</scope>
    <source>
        <strain evidence="6">GVMAG-M-3300023184-89</strain>
    </source>
</reference>
<dbReference type="PANTHER" id="PTHR45626">
    <property type="entry name" value="TRANSCRIPTION TERMINATION FACTOR 2-RELATED"/>
    <property type="match status" value="1"/>
</dbReference>
<name>A0A6C0IJ43_9ZZZZ</name>
<proteinExistence type="predicted"/>
<evidence type="ECO:0000259" key="5">
    <source>
        <dbReference type="PROSITE" id="PS51194"/>
    </source>
</evidence>
<evidence type="ECO:0000256" key="2">
    <source>
        <dbReference type="ARBA" id="ARBA00022801"/>
    </source>
</evidence>
<dbReference type="Gene3D" id="3.40.50.300">
    <property type="entry name" value="P-loop containing nucleotide triphosphate hydrolases"/>
    <property type="match status" value="1"/>
</dbReference>
<dbReference type="Gene3D" id="3.40.50.10810">
    <property type="entry name" value="Tandem AAA-ATPase domain"/>
    <property type="match status" value="1"/>
</dbReference>
<evidence type="ECO:0000256" key="1">
    <source>
        <dbReference type="ARBA" id="ARBA00022741"/>
    </source>
</evidence>
<dbReference type="GO" id="GO:0005634">
    <property type="term" value="C:nucleus"/>
    <property type="evidence" value="ECO:0007669"/>
    <property type="project" value="TreeGrafter"/>
</dbReference>
<dbReference type="GO" id="GO:0008094">
    <property type="term" value="F:ATP-dependent activity, acting on DNA"/>
    <property type="evidence" value="ECO:0007669"/>
    <property type="project" value="TreeGrafter"/>
</dbReference>
<dbReference type="PROSITE" id="PS51192">
    <property type="entry name" value="HELICASE_ATP_BIND_1"/>
    <property type="match status" value="1"/>
</dbReference>
<dbReference type="PROSITE" id="PS51194">
    <property type="entry name" value="HELICASE_CTER"/>
    <property type="match status" value="1"/>
</dbReference>
<accession>A0A6C0IJ43</accession>
<dbReference type="InterPro" id="IPR014001">
    <property type="entry name" value="Helicase_ATP-bd"/>
</dbReference>
<evidence type="ECO:0008006" key="7">
    <source>
        <dbReference type="Google" id="ProtNLM"/>
    </source>
</evidence>
<organism evidence="6">
    <name type="scientific">viral metagenome</name>
    <dbReference type="NCBI Taxonomy" id="1070528"/>
    <lineage>
        <taxon>unclassified sequences</taxon>
        <taxon>metagenomes</taxon>
        <taxon>organismal metagenomes</taxon>
    </lineage>
</organism>
<dbReference type="GO" id="GO:0005524">
    <property type="term" value="F:ATP binding"/>
    <property type="evidence" value="ECO:0007669"/>
    <property type="project" value="UniProtKB-KW"/>
</dbReference>
<dbReference type="GO" id="GO:0016787">
    <property type="term" value="F:hydrolase activity"/>
    <property type="evidence" value="ECO:0007669"/>
    <property type="project" value="UniProtKB-KW"/>
</dbReference>
<dbReference type="AlphaFoldDB" id="A0A6C0IJ43"/>
<dbReference type="Pfam" id="PF00176">
    <property type="entry name" value="SNF2-rel_dom"/>
    <property type="match status" value="1"/>
</dbReference>
<dbReference type="SMART" id="SM00487">
    <property type="entry name" value="DEXDc"/>
    <property type="match status" value="1"/>
</dbReference>
<keyword evidence="2" id="KW-0378">Hydrolase</keyword>
<dbReference type="GO" id="GO:0006281">
    <property type="term" value="P:DNA repair"/>
    <property type="evidence" value="ECO:0007669"/>
    <property type="project" value="TreeGrafter"/>
</dbReference>
<dbReference type="InterPro" id="IPR050628">
    <property type="entry name" value="SNF2_RAD54_helicase_TF"/>
</dbReference>
<evidence type="ECO:0000313" key="6">
    <source>
        <dbReference type="EMBL" id="QHT92650.1"/>
    </source>
</evidence>
<feature type="domain" description="Helicase C-terminal" evidence="5">
    <location>
        <begin position="312"/>
        <end position="489"/>
    </location>
</feature>
<keyword evidence="3" id="KW-0067">ATP-binding</keyword>
<evidence type="ECO:0000256" key="3">
    <source>
        <dbReference type="ARBA" id="ARBA00022840"/>
    </source>
</evidence>
<feature type="domain" description="Helicase ATP-binding" evidence="4">
    <location>
        <begin position="32"/>
        <end position="193"/>
    </location>
</feature>
<dbReference type="InterPro" id="IPR000330">
    <property type="entry name" value="SNF2_N"/>
</dbReference>
<dbReference type="InterPro" id="IPR001650">
    <property type="entry name" value="Helicase_C-like"/>
</dbReference>
<dbReference type="SMART" id="SM00490">
    <property type="entry name" value="HELICc"/>
    <property type="match status" value="1"/>
</dbReference>
<dbReference type="InterPro" id="IPR038718">
    <property type="entry name" value="SNF2-like_sf"/>
</dbReference>
<dbReference type="Pfam" id="PF00271">
    <property type="entry name" value="Helicase_C"/>
    <property type="match status" value="1"/>
</dbReference>
<dbReference type="InterPro" id="IPR049730">
    <property type="entry name" value="SNF2/RAD54-like_C"/>
</dbReference>
<dbReference type="SUPFAM" id="SSF52540">
    <property type="entry name" value="P-loop containing nucleoside triphosphate hydrolases"/>
    <property type="match status" value="2"/>
</dbReference>
<protein>
    <recommendedName>
        <fullName evidence="7">Helicase ATP-binding domain-containing protein</fullName>
    </recommendedName>
</protein>
<dbReference type="CDD" id="cd18793">
    <property type="entry name" value="SF2_C_SNF"/>
    <property type="match status" value="1"/>
</dbReference>